<reference evidence="4 5" key="2">
    <citation type="journal article" date="2009" name="Stand. Genomic Sci.">
        <title>Complete genome sequence of Staphylothermus marinus Stetter and Fiala 1986 type strain F1.</title>
        <authorList>
            <person name="Anderson I.J."/>
            <person name="Sun H."/>
            <person name="Lapidus A."/>
            <person name="Copeland A."/>
            <person name="Glavina Del Rio T."/>
            <person name="Tice H."/>
            <person name="Dalin E."/>
            <person name="Lucas S."/>
            <person name="Barry K."/>
            <person name="Land M."/>
            <person name="Richardson P."/>
            <person name="Huber H."/>
            <person name="Kyrpides N.C."/>
        </authorList>
    </citation>
    <scope>NUCLEOTIDE SEQUENCE [LARGE SCALE GENOMIC DNA]</scope>
    <source>
        <strain evidence="5">ATCC 43588 / DSM 3639 / JCM 9404 / F1</strain>
    </source>
</reference>
<keyword evidence="4" id="KW-0326">Glycosidase</keyword>
<dbReference type="STRING" id="399550.Smar_1519"/>
<keyword evidence="3" id="KW-0812">Transmembrane</keyword>
<dbReference type="PANTHER" id="PTHR34106">
    <property type="entry name" value="GLYCOSIDASE"/>
    <property type="match status" value="1"/>
</dbReference>
<evidence type="ECO:0000256" key="2">
    <source>
        <dbReference type="ARBA" id="ARBA00022679"/>
    </source>
</evidence>
<dbReference type="KEGG" id="smr:Smar_1519"/>
<keyword evidence="3" id="KW-0472">Membrane</keyword>
<dbReference type="Proteomes" id="UP000000254">
    <property type="component" value="Chromosome"/>
</dbReference>
<evidence type="ECO:0000313" key="5">
    <source>
        <dbReference type="Proteomes" id="UP000000254"/>
    </source>
</evidence>
<dbReference type="GO" id="GO:0016798">
    <property type="term" value="F:hydrolase activity, acting on glycosyl bonds"/>
    <property type="evidence" value="ECO:0007669"/>
    <property type="project" value="UniProtKB-KW"/>
</dbReference>
<dbReference type="GO" id="GO:0016757">
    <property type="term" value="F:glycosyltransferase activity"/>
    <property type="evidence" value="ECO:0007669"/>
    <property type="project" value="UniProtKB-KW"/>
</dbReference>
<keyword evidence="5" id="KW-1185">Reference proteome</keyword>
<organism evidence="4 5">
    <name type="scientific">Staphylothermus marinus (strain ATCC 43588 / DSM 3639 / JCM 9404 / F1)</name>
    <dbReference type="NCBI Taxonomy" id="399550"/>
    <lineage>
        <taxon>Archaea</taxon>
        <taxon>Thermoproteota</taxon>
        <taxon>Thermoprotei</taxon>
        <taxon>Desulfurococcales</taxon>
        <taxon>Desulfurococcaceae</taxon>
        <taxon>Staphylothermus</taxon>
    </lineage>
</organism>
<proteinExistence type="predicted"/>
<dbReference type="OrthoDB" id="6245at2157"/>
<dbReference type="SUPFAM" id="SSF75005">
    <property type="entry name" value="Arabinanase/levansucrase/invertase"/>
    <property type="match status" value="1"/>
</dbReference>
<sequence>MYMYGDHFKRAVGFSEASNIRRNETTDIVHRLGVIAPNRVYLNNYPISNPIAVFNSALAVDEEDAILYARIIVGYFMYVSAIIAIRVPLDDIFSGSGDININYYAGQPVVYPSTKYDLWGTEDPRVYVIDGKLYMTYTGRTVNYFNPRIGRERTLPVTAVEEEKYYKWKKIHVYVFPPGLREHVVSNKDAFLVKLSNDLLLFHRPHMDDDGFYLLTSRIGLEELYSVAEQVREVVLRDTIWVTDKASFESKIGWATPPIKLRDNEIIALLHGVDYELEAYRLFAMQLEYSRNEGIIVKAVTPTYIMEPKLLYEIFGDRPYTIFPCGLWRLSRDKILISYGAGDYMIGLGEIDLNELLSILDKGRIY</sequence>
<protein>
    <submittedName>
        <fullName evidence="4">Glycosidase, PH1107-related</fullName>
    </submittedName>
</protein>
<evidence type="ECO:0000313" key="4">
    <source>
        <dbReference type="EMBL" id="ABN70608.1"/>
    </source>
</evidence>
<name>A3DPP8_STAMF</name>
<keyword evidence="1" id="KW-0328">Glycosyltransferase</keyword>
<dbReference type="Pfam" id="PF04041">
    <property type="entry name" value="Glyco_hydro_130"/>
    <property type="match status" value="1"/>
</dbReference>
<dbReference type="RefSeq" id="WP_011839802.1">
    <property type="nucleotide sequence ID" value="NC_009033.1"/>
</dbReference>
<keyword evidence="3" id="KW-1133">Transmembrane helix</keyword>
<keyword evidence="2" id="KW-0808">Transferase</keyword>
<accession>A3DPP8</accession>
<keyword evidence="4" id="KW-0378">Hydrolase</keyword>
<evidence type="ECO:0000256" key="1">
    <source>
        <dbReference type="ARBA" id="ARBA00022676"/>
    </source>
</evidence>
<dbReference type="AlphaFoldDB" id="A3DPP8"/>
<dbReference type="EMBL" id="CP000575">
    <property type="protein sequence ID" value="ABN70608.1"/>
    <property type="molecule type" value="Genomic_DNA"/>
</dbReference>
<dbReference type="HOGENOM" id="CLU_800776_0_0_2"/>
<dbReference type="eggNOG" id="arCOG04084">
    <property type="taxonomic scope" value="Archaea"/>
</dbReference>
<dbReference type="InterPro" id="IPR023296">
    <property type="entry name" value="Glyco_hydro_beta-prop_sf"/>
</dbReference>
<evidence type="ECO:0000256" key="3">
    <source>
        <dbReference type="SAM" id="Phobius"/>
    </source>
</evidence>
<dbReference type="Gene3D" id="2.115.10.20">
    <property type="entry name" value="Glycosyl hydrolase domain, family 43"/>
    <property type="match status" value="1"/>
</dbReference>
<feature type="transmembrane region" description="Helical" evidence="3">
    <location>
        <begin position="65"/>
        <end position="85"/>
    </location>
</feature>
<reference evidence="5" key="1">
    <citation type="journal article" date="2009" name="BMC Genomics">
        <title>The complete genome sequence of Staphylothermus marinus reveals differences in sulfur metabolism among heterotrophic Crenarchaeota.</title>
        <authorList>
            <person name="Anderson I.J."/>
            <person name="Dharmarajan L."/>
            <person name="Rodriguez J."/>
            <person name="Hooper S."/>
            <person name="Porat I."/>
            <person name="Ulrich L.E."/>
            <person name="Elkins J.G."/>
            <person name="Mavromatis K."/>
            <person name="Sun H."/>
            <person name="Land M."/>
            <person name="Lapidus A."/>
            <person name="Lucas S."/>
            <person name="Barry K."/>
            <person name="Huber H."/>
            <person name="Zhulin I.B."/>
            <person name="Whitman W.B."/>
            <person name="Mukhopadhyay B."/>
            <person name="Woese C."/>
            <person name="Bristow J."/>
            <person name="Kyrpides N."/>
        </authorList>
    </citation>
    <scope>NUCLEOTIDE SEQUENCE [LARGE SCALE GENOMIC DNA]</scope>
    <source>
        <strain evidence="5">ATCC 43588 / DSM 3639 / JCM 9404 / F1</strain>
    </source>
</reference>
<dbReference type="InterPro" id="IPR007184">
    <property type="entry name" value="Mannoside_phosphorylase"/>
</dbReference>
<dbReference type="PANTHER" id="PTHR34106:SF5">
    <property type="entry name" value="GLYCOSIDASE"/>
    <property type="match status" value="1"/>
</dbReference>
<gene>
    <name evidence="4" type="ordered locus">Smar_1519</name>
</gene>
<dbReference type="GeneID" id="4906895"/>